<comment type="subcellular location">
    <subcellularLocation>
        <location evidence="1">Cell membrane</location>
        <topology evidence="1">Multi-pass membrane protein</topology>
    </subcellularLocation>
</comment>
<dbReference type="GO" id="GO:0005886">
    <property type="term" value="C:plasma membrane"/>
    <property type="evidence" value="ECO:0007669"/>
    <property type="project" value="UniProtKB-SubCell"/>
</dbReference>
<evidence type="ECO:0000259" key="7">
    <source>
        <dbReference type="PROSITE" id="PS50850"/>
    </source>
</evidence>
<feature type="transmembrane region" description="Helical" evidence="6">
    <location>
        <begin position="218"/>
        <end position="237"/>
    </location>
</feature>
<dbReference type="InterPro" id="IPR036259">
    <property type="entry name" value="MFS_trans_sf"/>
</dbReference>
<keyword evidence="2" id="KW-0813">Transport</keyword>
<name>A0A7G7MBI1_9PSEU</name>
<dbReference type="PANTHER" id="PTHR42718:SF9">
    <property type="entry name" value="MAJOR FACILITATOR SUPERFAMILY MULTIDRUG TRANSPORTER MFSC"/>
    <property type="match status" value="1"/>
</dbReference>
<dbReference type="EMBL" id="CP060131">
    <property type="protein sequence ID" value="QNG50142.1"/>
    <property type="molecule type" value="Genomic_DNA"/>
</dbReference>
<evidence type="ECO:0000256" key="2">
    <source>
        <dbReference type="ARBA" id="ARBA00022448"/>
    </source>
</evidence>
<feature type="transmembrane region" description="Helical" evidence="6">
    <location>
        <begin position="100"/>
        <end position="122"/>
    </location>
</feature>
<dbReference type="InterPro" id="IPR011701">
    <property type="entry name" value="MFS"/>
</dbReference>
<dbReference type="CDD" id="cd17504">
    <property type="entry name" value="MFS_MMR_MDR_like"/>
    <property type="match status" value="1"/>
</dbReference>
<dbReference type="GO" id="GO:0022857">
    <property type="term" value="F:transmembrane transporter activity"/>
    <property type="evidence" value="ECO:0007669"/>
    <property type="project" value="InterPro"/>
</dbReference>
<gene>
    <name evidence="8" type="ORF">H6H00_17915</name>
</gene>
<feature type="transmembrane region" description="Helical" evidence="6">
    <location>
        <begin position="382"/>
        <end position="409"/>
    </location>
</feature>
<dbReference type="Proteomes" id="UP000515728">
    <property type="component" value="Chromosome"/>
</dbReference>
<reference evidence="8 9" key="1">
    <citation type="submission" date="2020-08" db="EMBL/GenBank/DDBJ databases">
        <authorList>
            <person name="Mo P."/>
        </authorList>
    </citation>
    <scope>NUCLEOTIDE SEQUENCE [LARGE SCALE GENOMIC DNA]</scope>
    <source>
        <strain evidence="8 9">CGMCC 4.1532</strain>
    </source>
</reference>
<keyword evidence="4 6" id="KW-1133">Transmembrane helix</keyword>
<feature type="transmembrane region" description="Helical" evidence="6">
    <location>
        <begin position="430"/>
        <end position="452"/>
    </location>
</feature>
<feature type="domain" description="Major facilitator superfamily (MFS) profile" evidence="7">
    <location>
        <begin position="34"/>
        <end position="484"/>
    </location>
</feature>
<feature type="transmembrane region" description="Helical" evidence="6">
    <location>
        <begin position="357"/>
        <end position="376"/>
    </location>
</feature>
<evidence type="ECO:0000313" key="9">
    <source>
        <dbReference type="Proteomes" id="UP000515728"/>
    </source>
</evidence>
<evidence type="ECO:0000256" key="5">
    <source>
        <dbReference type="ARBA" id="ARBA00023136"/>
    </source>
</evidence>
<organism evidence="8 9">
    <name type="scientific">Pseudonocardia petroleophila</name>
    <dbReference type="NCBI Taxonomy" id="37331"/>
    <lineage>
        <taxon>Bacteria</taxon>
        <taxon>Bacillati</taxon>
        <taxon>Actinomycetota</taxon>
        <taxon>Actinomycetes</taxon>
        <taxon>Pseudonocardiales</taxon>
        <taxon>Pseudonocardiaceae</taxon>
        <taxon>Pseudonocardia</taxon>
    </lineage>
</organism>
<dbReference type="AlphaFoldDB" id="A0A7G7MBI1"/>
<evidence type="ECO:0000256" key="3">
    <source>
        <dbReference type="ARBA" id="ARBA00022692"/>
    </source>
</evidence>
<keyword evidence="5 6" id="KW-0472">Membrane</keyword>
<dbReference type="PROSITE" id="PS50850">
    <property type="entry name" value="MFS"/>
    <property type="match status" value="1"/>
</dbReference>
<dbReference type="Pfam" id="PF07690">
    <property type="entry name" value="MFS_1"/>
    <property type="match status" value="1"/>
</dbReference>
<sequence length="492" mass="49728">MAPDEHQLALDRAQRIVGHHVYGTQVKPRSPRLVVAALCSGGMLASFMQTLVIPLVPSLPRLLDASPADASWVVTITLLVAAVMMPVTGRLGDLYGKRRVILACFATLIVGSVVVAAGSALIPAIIGRGLQGAAMGIIPLGISMMRDVLPAERVGSAIALMSATLGVGGAIGLPVSAIVAENATWQALFWLSAALGAVCLAAVAVIVPESPVRAPGRFDVVGAIGLGIGLVSLLLGVVKGATWGWGSPLTVGVFATGVVVLLVWGRVQLRVRDPLVDLRVSGRRPVLLTNLASIVAGFAMFGTSLVFPQLLQAPAETGYGLGLTMLQAGLVMAPGGLMMMVMSPVSARLTAVRGPRTTLMTGLAVIAAGYLATTFLTGSVLAILLATVIISSGVGISYAAMPALIMGAVPVEQSAAGNGLNSLMRSVGTATSSAVTGVVLAGFTISAAGSVFPSEAGIMVALLISAGASLAGLVVTVFIPKPVRAPEPVPVG</sequence>
<accession>A0A7G7MBI1</accession>
<feature type="transmembrane region" description="Helical" evidence="6">
    <location>
        <begin position="185"/>
        <end position="206"/>
    </location>
</feature>
<feature type="transmembrane region" description="Helical" evidence="6">
    <location>
        <begin position="243"/>
        <end position="265"/>
    </location>
</feature>
<dbReference type="Gene3D" id="1.20.1250.20">
    <property type="entry name" value="MFS general substrate transporter like domains"/>
    <property type="match status" value="2"/>
</dbReference>
<dbReference type="KEGG" id="ppel:H6H00_17915"/>
<evidence type="ECO:0000256" key="1">
    <source>
        <dbReference type="ARBA" id="ARBA00004651"/>
    </source>
</evidence>
<feature type="transmembrane region" description="Helical" evidence="6">
    <location>
        <begin position="70"/>
        <end position="88"/>
    </location>
</feature>
<feature type="transmembrane region" description="Helical" evidence="6">
    <location>
        <begin position="319"/>
        <end position="345"/>
    </location>
</feature>
<evidence type="ECO:0000256" key="4">
    <source>
        <dbReference type="ARBA" id="ARBA00022989"/>
    </source>
</evidence>
<feature type="transmembrane region" description="Helical" evidence="6">
    <location>
        <begin position="286"/>
        <end position="307"/>
    </location>
</feature>
<keyword evidence="9" id="KW-1185">Reference proteome</keyword>
<dbReference type="PANTHER" id="PTHR42718">
    <property type="entry name" value="MAJOR FACILITATOR SUPERFAMILY MULTIDRUG TRANSPORTER MFSC"/>
    <property type="match status" value="1"/>
</dbReference>
<proteinExistence type="predicted"/>
<dbReference type="InterPro" id="IPR020846">
    <property type="entry name" value="MFS_dom"/>
</dbReference>
<keyword evidence="3 6" id="KW-0812">Transmembrane</keyword>
<feature type="transmembrane region" description="Helical" evidence="6">
    <location>
        <begin position="33"/>
        <end position="58"/>
    </location>
</feature>
<protein>
    <submittedName>
        <fullName evidence="8">MFS transporter</fullName>
    </submittedName>
</protein>
<feature type="transmembrane region" description="Helical" evidence="6">
    <location>
        <begin position="157"/>
        <end position="179"/>
    </location>
</feature>
<feature type="transmembrane region" description="Helical" evidence="6">
    <location>
        <begin position="458"/>
        <end position="479"/>
    </location>
</feature>
<evidence type="ECO:0000313" key="8">
    <source>
        <dbReference type="EMBL" id="QNG50142.1"/>
    </source>
</evidence>
<dbReference type="SUPFAM" id="SSF103473">
    <property type="entry name" value="MFS general substrate transporter"/>
    <property type="match status" value="1"/>
</dbReference>
<evidence type="ECO:0000256" key="6">
    <source>
        <dbReference type="SAM" id="Phobius"/>
    </source>
</evidence>